<evidence type="ECO:0000256" key="1">
    <source>
        <dbReference type="ARBA" id="ARBA00004418"/>
    </source>
</evidence>
<dbReference type="CDD" id="cd16327">
    <property type="entry name" value="RseB"/>
    <property type="match status" value="1"/>
</dbReference>
<dbReference type="InterPro" id="IPR033436">
    <property type="entry name" value="MucB/RseB_C"/>
</dbReference>
<sequence length="336" mass="38376">MKHRLFLVALMSLLSLLVSPQLIASPEVAQSEVKIETKQALPSALIYLNNMKQAYQKLNYKLLYLNTAHNQIEPKQLIHGVVDGKSIAYFYYLNGTMRESLQFDGKISFYQQGSQAYSLATNRDQSVFANIANFDFENGNKNYEYIILGRDRIAGKKAIVVRMISKDQYRYSYIVWLDLESYLPLRLDIINKSNQIVEQTMVVSLNISETINPWIQQLSVQATPEVLHLPLTTIGELPKWQLDWMPPGFEIVKDDQHKLMMHDTDPVSYIMLNDGIVRVSVYVSTKQTELAEQQNIIQRGGTLIYTKQTENIEINVIGEIPLLTAEKIAASIEPSK</sequence>
<comment type="caution">
    <text evidence="8">The sequence shown here is derived from an EMBL/GenBank/DDBJ whole genome shotgun (WGS) entry which is preliminary data.</text>
</comment>
<keyword evidence="4" id="KW-0574">Periplasm</keyword>
<dbReference type="InterPro" id="IPR005588">
    <property type="entry name" value="MucB_RseB"/>
</dbReference>
<feature type="chain" id="PRO_5045649137" evidence="5">
    <location>
        <begin position="25"/>
        <end position="336"/>
    </location>
</feature>
<evidence type="ECO:0000313" key="8">
    <source>
        <dbReference type="EMBL" id="MEL0660866.1"/>
    </source>
</evidence>
<evidence type="ECO:0000256" key="5">
    <source>
        <dbReference type="SAM" id="SignalP"/>
    </source>
</evidence>
<proteinExistence type="inferred from homology"/>
<keyword evidence="9" id="KW-1185">Reference proteome</keyword>
<feature type="domain" description="MucB/RseB C-terminal" evidence="7">
    <location>
        <begin position="238"/>
        <end position="333"/>
    </location>
</feature>
<dbReference type="EMBL" id="JBAKBA010000062">
    <property type="protein sequence ID" value="MEL0660866.1"/>
    <property type="molecule type" value="Genomic_DNA"/>
</dbReference>
<feature type="signal peptide" evidence="5">
    <location>
        <begin position="1"/>
        <end position="24"/>
    </location>
</feature>
<dbReference type="Pfam" id="PF03888">
    <property type="entry name" value="MucB_RseB"/>
    <property type="match status" value="1"/>
</dbReference>
<name>A0ABU9HGJ4_9GAMM</name>
<dbReference type="Gene3D" id="3.30.200.100">
    <property type="entry name" value="MucB/RseB, C-terminal domain"/>
    <property type="match status" value="1"/>
</dbReference>
<accession>A0ABU9HGJ4</accession>
<evidence type="ECO:0000313" key="9">
    <source>
        <dbReference type="Proteomes" id="UP001366060"/>
    </source>
</evidence>
<dbReference type="RefSeq" id="WP_341629242.1">
    <property type="nucleotide sequence ID" value="NZ_JBAKBA010000062.1"/>
</dbReference>
<dbReference type="PANTHER" id="PTHR38782">
    <property type="match status" value="1"/>
</dbReference>
<evidence type="ECO:0000259" key="6">
    <source>
        <dbReference type="Pfam" id="PF03888"/>
    </source>
</evidence>
<dbReference type="Proteomes" id="UP001366060">
    <property type="component" value="Unassembled WGS sequence"/>
</dbReference>
<keyword evidence="3 5" id="KW-0732">Signal</keyword>
<evidence type="ECO:0000256" key="3">
    <source>
        <dbReference type="ARBA" id="ARBA00022729"/>
    </source>
</evidence>
<dbReference type="Pfam" id="PF17188">
    <property type="entry name" value="MucB_RseB_C"/>
    <property type="match status" value="1"/>
</dbReference>
<evidence type="ECO:0000259" key="7">
    <source>
        <dbReference type="Pfam" id="PF17188"/>
    </source>
</evidence>
<feature type="domain" description="MucB/RseB N-terminal" evidence="6">
    <location>
        <begin position="46"/>
        <end position="212"/>
    </location>
</feature>
<gene>
    <name evidence="8" type="ORF">V6255_17170</name>
</gene>
<reference evidence="8 9" key="1">
    <citation type="submission" date="2024-02" db="EMBL/GenBank/DDBJ databases">
        <title>Bacteria isolated from the canopy kelp, Nereocystis luetkeana.</title>
        <authorList>
            <person name="Pfister C.A."/>
            <person name="Younker I.T."/>
            <person name="Light S.H."/>
        </authorList>
    </citation>
    <scope>NUCLEOTIDE SEQUENCE [LARGE SCALE GENOMIC DNA]</scope>
    <source>
        <strain evidence="8 9">TI.2.07</strain>
    </source>
</reference>
<organism evidence="8 9">
    <name type="scientific">Psychromonas arctica</name>
    <dbReference type="NCBI Taxonomy" id="168275"/>
    <lineage>
        <taxon>Bacteria</taxon>
        <taxon>Pseudomonadati</taxon>
        <taxon>Pseudomonadota</taxon>
        <taxon>Gammaproteobacteria</taxon>
        <taxon>Alteromonadales</taxon>
        <taxon>Psychromonadaceae</taxon>
        <taxon>Psychromonas</taxon>
    </lineage>
</organism>
<evidence type="ECO:0000256" key="2">
    <source>
        <dbReference type="ARBA" id="ARBA00008150"/>
    </source>
</evidence>
<comment type="similarity">
    <text evidence="2">Belongs to the RseB family.</text>
</comment>
<dbReference type="Gene3D" id="2.50.20.10">
    <property type="entry name" value="Lipoprotein localisation LolA/LolB/LppX"/>
    <property type="match status" value="1"/>
</dbReference>
<evidence type="ECO:0000256" key="4">
    <source>
        <dbReference type="ARBA" id="ARBA00022764"/>
    </source>
</evidence>
<comment type="subcellular location">
    <subcellularLocation>
        <location evidence="1">Periplasm</location>
    </subcellularLocation>
</comment>
<dbReference type="InterPro" id="IPR033434">
    <property type="entry name" value="MucB/RseB_N"/>
</dbReference>
<dbReference type="PIRSF" id="PIRSF005427">
    <property type="entry name" value="RseB"/>
    <property type="match status" value="1"/>
</dbReference>
<dbReference type="PANTHER" id="PTHR38782:SF1">
    <property type="entry name" value="SIGMA-E FACTOR REGULATORY PROTEIN RSEB"/>
    <property type="match status" value="1"/>
</dbReference>
<dbReference type="InterPro" id="IPR038484">
    <property type="entry name" value="MucB/RseB_C_sf"/>
</dbReference>
<protein>
    <submittedName>
        <fullName evidence="8">MucB/RseB C-terminal domain-containing protein</fullName>
    </submittedName>
</protein>